<dbReference type="GO" id="GO:0006565">
    <property type="term" value="P:L-serine catabolic process"/>
    <property type="evidence" value="ECO:0007669"/>
    <property type="project" value="TreeGrafter"/>
</dbReference>
<keyword evidence="9" id="KW-1185">Reference proteome</keyword>
<dbReference type="InterPro" id="IPR005789">
    <property type="entry name" value="Thr_deHydtase_catblc"/>
</dbReference>
<gene>
    <name evidence="8" type="ORF">SAMN02745172_00230</name>
</gene>
<reference evidence="8 9" key="1">
    <citation type="submission" date="2016-12" db="EMBL/GenBank/DDBJ databases">
        <authorList>
            <person name="Song W.-J."/>
            <person name="Kurnit D.M."/>
        </authorList>
    </citation>
    <scope>NUCLEOTIDE SEQUENCE [LARGE SCALE GENOMIC DNA]</scope>
    <source>
        <strain evidence="8 9">DSM 19599</strain>
    </source>
</reference>
<feature type="region of interest" description="Disordered" evidence="6">
    <location>
        <begin position="1"/>
        <end position="26"/>
    </location>
</feature>
<evidence type="ECO:0000256" key="6">
    <source>
        <dbReference type="SAM" id="MobiDB-lite"/>
    </source>
</evidence>
<evidence type="ECO:0000256" key="2">
    <source>
        <dbReference type="ARBA" id="ARBA00010869"/>
    </source>
</evidence>
<evidence type="ECO:0000256" key="3">
    <source>
        <dbReference type="ARBA" id="ARBA00022898"/>
    </source>
</evidence>
<evidence type="ECO:0000313" key="8">
    <source>
        <dbReference type="EMBL" id="SHO60252.1"/>
    </source>
</evidence>
<dbReference type="AlphaFoldDB" id="A0A1M7Z600"/>
<dbReference type="GO" id="GO:0003941">
    <property type="term" value="F:L-serine ammonia-lyase activity"/>
    <property type="evidence" value="ECO:0007669"/>
    <property type="project" value="UniProtKB-EC"/>
</dbReference>
<keyword evidence="3" id="KW-0663">Pyridoxal phosphate</keyword>
<dbReference type="Pfam" id="PF01842">
    <property type="entry name" value="ACT"/>
    <property type="match status" value="1"/>
</dbReference>
<dbReference type="InterPro" id="IPR050147">
    <property type="entry name" value="Ser/Thr_Dehydratase"/>
</dbReference>
<name>A0A1M7Z600_9HYPH</name>
<feature type="domain" description="ACT" evidence="7">
    <location>
        <begin position="356"/>
        <end position="435"/>
    </location>
</feature>
<accession>A0A1M7Z600</accession>
<comment type="catalytic activity">
    <reaction evidence="5">
        <text>L-serine = pyruvate + NH4(+)</text>
        <dbReference type="Rhea" id="RHEA:19169"/>
        <dbReference type="ChEBI" id="CHEBI:15361"/>
        <dbReference type="ChEBI" id="CHEBI:28938"/>
        <dbReference type="ChEBI" id="CHEBI:33384"/>
        <dbReference type="EC" id="4.3.1.17"/>
    </reaction>
</comment>
<dbReference type="PROSITE" id="PS51671">
    <property type="entry name" value="ACT"/>
    <property type="match status" value="1"/>
</dbReference>
<evidence type="ECO:0000313" key="9">
    <source>
        <dbReference type="Proteomes" id="UP000186406"/>
    </source>
</evidence>
<dbReference type="PANTHER" id="PTHR48078:SF6">
    <property type="entry name" value="L-THREONINE DEHYDRATASE CATABOLIC TDCB"/>
    <property type="match status" value="1"/>
</dbReference>
<comment type="cofactor">
    <cofactor evidence="1">
        <name>pyridoxal 5'-phosphate</name>
        <dbReference type="ChEBI" id="CHEBI:597326"/>
    </cofactor>
</comment>
<evidence type="ECO:0000256" key="4">
    <source>
        <dbReference type="ARBA" id="ARBA00023239"/>
    </source>
</evidence>
<protein>
    <submittedName>
        <fullName evidence="8">Threonine dehydratase</fullName>
    </submittedName>
</protein>
<keyword evidence="4" id="KW-0456">Lyase</keyword>
<dbReference type="InterPro" id="IPR044561">
    <property type="entry name" value="ACT_ThrD-II-like"/>
</dbReference>
<evidence type="ECO:0000256" key="1">
    <source>
        <dbReference type="ARBA" id="ARBA00001933"/>
    </source>
</evidence>
<dbReference type="InterPro" id="IPR045865">
    <property type="entry name" value="ACT-like_dom_sf"/>
</dbReference>
<dbReference type="GO" id="GO:0004794">
    <property type="term" value="F:threonine deaminase activity"/>
    <property type="evidence" value="ECO:0007669"/>
    <property type="project" value="InterPro"/>
</dbReference>
<dbReference type="Pfam" id="PF00291">
    <property type="entry name" value="PALP"/>
    <property type="match status" value="1"/>
</dbReference>
<dbReference type="EMBL" id="FRXO01000001">
    <property type="protein sequence ID" value="SHO60252.1"/>
    <property type="molecule type" value="Genomic_DNA"/>
</dbReference>
<proteinExistence type="inferred from homology"/>
<sequence>MMDATSPVAPAEAPARQLAPSPTVDVGPPAAWPTLDGIRAAADLLRDRIVRTPLLPARKLSDLTGAEVFVKYENLQVTSAFKERGALVKLMSLDAARRQRGVIAMSAGNHAQAVAYHAARLGIPAVIVMPEPTPFVKVAATRAYGARVVLAGETVAEAQVEAERISRAEGYSWVHPYDDAEVIRGQGTVALEMLADEPDLETLLVPVGGGGLISGIAIAAKALKPGIEIVGVETELYPSLIAARAGTQAICGGNTLAEGIAVKNVGVLPLAITRALVDDVVAVSESHIERAVNAFLTIQKTAAEGAGAAGLAALIADPARFAGRKVGVVLTGGNIDPRILAAIMVRELTRADRIVSIRVTVPDRPGTLAELSGIIGGTGGNILEVSHHRFFLEVPAKGARVDITIETRDRAHLDEIIDALNARGFIAARVAAAESRM</sequence>
<dbReference type="CDD" id="cd04886">
    <property type="entry name" value="ACT_ThrD-II-like"/>
    <property type="match status" value="1"/>
</dbReference>
<dbReference type="InterPro" id="IPR001926">
    <property type="entry name" value="TrpB-like_PALP"/>
</dbReference>
<dbReference type="Proteomes" id="UP000186406">
    <property type="component" value="Unassembled WGS sequence"/>
</dbReference>
<dbReference type="PANTHER" id="PTHR48078">
    <property type="entry name" value="THREONINE DEHYDRATASE, MITOCHONDRIAL-RELATED"/>
    <property type="match status" value="1"/>
</dbReference>
<dbReference type="Gene3D" id="3.30.70.260">
    <property type="match status" value="1"/>
</dbReference>
<dbReference type="InterPro" id="IPR036052">
    <property type="entry name" value="TrpB-like_PALP_sf"/>
</dbReference>
<dbReference type="CDD" id="cd01562">
    <property type="entry name" value="Thr-dehyd"/>
    <property type="match status" value="1"/>
</dbReference>
<dbReference type="GO" id="GO:0006567">
    <property type="term" value="P:L-threonine catabolic process"/>
    <property type="evidence" value="ECO:0007669"/>
    <property type="project" value="InterPro"/>
</dbReference>
<evidence type="ECO:0000259" key="7">
    <source>
        <dbReference type="PROSITE" id="PS51671"/>
    </source>
</evidence>
<dbReference type="InterPro" id="IPR002912">
    <property type="entry name" value="ACT_dom"/>
</dbReference>
<dbReference type="NCBIfam" id="TIGR01127">
    <property type="entry name" value="ilvA_1Cterm"/>
    <property type="match status" value="1"/>
</dbReference>
<dbReference type="STRING" id="1123029.SAMN02745172_00230"/>
<dbReference type="SUPFAM" id="SSF53686">
    <property type="entry name" value="Tryptophan synthase beta subunit-like PLP-dependent enzymes"/>
    <property type="match status" value="1"/>
</dbReference>
<dbReference type="SUPFAM" id="SSF55021">
    <property type="entry name" value="ACT-like"/>
    <property type="match status" value="1"/>
</dbReference>
<dbReference type="NCBIfam" id="NF005600">
    <property type="entry name" value="PRK07334.1"/>
    <property type="match status" value="1"/>
</dbReference>
<dbReference type="GO" id="GO:0009097">
    <property type="term" value="P:isoleucine biosynthetic process"/>
    <property type="evidence" value="ECO:0007669"/>
    <property type="project" value="TreeGrafter"/>
</dbReference>
<comment type="similarity">
    <text evidence="2">Belongs to the serine/threonine dehydratase family.</text>
</comment>
<organism evidence="8 9">
    <name type="scientific">Pseudoxanthobacter soli DSM 19599</name>
    <dbReference type="NCBI Taxonomy" id="1123029"/>
    <lineage>
        <taxon>Bacteria</taxon>
        <taxon>Pseudomonadati</taxon>
        <taxon>Pseudomonadota</taxon>
        <taxon>Alphaproteobacteria</taxon>
        <taxon>Hyphomicrobiales</taxon>
        <taxon>Segnochrobactraceae</taxon>
        <taxon>Pseudoxanthobacter</taxon>
    </lineage>
</organism>
<evidence type="ECO:0000256" key="5">
    <source>
        <dbReference type="ARBA" id="ARBA00049406"/>
    </source>
</evidence>
<dbReference type="FunFam" id="3.40.50.1100:FF:000005">
    <property type="entry name" value="Threonine dehydratase catabolic"/>
    <property type="match status" value="1"/>
</dbReference>
<dbReference type="Gene3D" id="3.40.50.1100">
    <property type="match status" value="2"/>
</dbReference>